<dbReference type="GO" id="GO:0005634">
    <property type="term" value="C:nucleus"/>
    <property type="evidence" value="ECO:0007669"/>
    <property type="project" value="UniProtKB-SubCell"/>
</dbReference>
<dbReference type="Pfam" id="PF09749">
    <property type="entry name" value="HVSL"/>
    <property type="match status" value="1"/>
</dbReference>
<keyword evidence="8" id="KW-1185">Reference proteome</keyword>
<accession>A0AAJ0C1I8</accession>
<dbReference type="GO" id="GO:0034477">
    <property type="term" value="P:U6 snRNA 3'-end processing"/>
    <property type="evidence" value="ECO:0007669"/>
    <property type="project" value="UniProtKB-UniRule"/>
</dbReference>
<evidence type="ECO:0000256" key="3">
    <source>
        <dbReference type="ARBA" id="ARBA00023239"/>
    </source>
</evidence>
<dbReference type="PANTHER" id="PTHR13522">
    <property type="entry name" value="U6 SNRNA PHOSPHODIESTERASE 1"/>
    <property type="match status" value="1"/>
</dbReference>
<evidence type="ECO:0000313" key="8">
    <source>
        <dbReference type="Proteomes" id="UP001244011"/>
    </source>
</evidence>
<evidence type="ECO:0000313" key="7">
    <source>
        <dbReference type="EMBL" id="KAK1767014.1"/>
    </source>
</evidence>
<evidence type="ECO:0000256" key="1">
    <source>
        <dbReference type="ARBA" id="ARBA00022722"/>
    </source>
</evidence>
<comment type="subcellular location">
    <subcellularLocation>
        <location evidence="5">Nucleus</location>
    </subcellularLocation>
</comment>
<sequence length="331" mass="36100">MALVDYTSDSSSESEEALPPPAKKPKTEIQPDVAVALPPLPASFHDLYASTVRQAPTDDPSLHQGRTRQIPHVAGNWPSHLYVEWHPSAAEHSLLAALLAALQRRLGDAAQLTTFLTSDLGAPQPLHISLSRPFVLPTPDKAAFLTRITAEISSCGVQPPFRLRTSGLEWHRTPASRRSFLVLRVRDHGAARRTGDRLDADNDKNDGNNDGPNPRLTRLLRKCNAAVRAFNQPELYQWAGEEEDRRGEGDDASVGDAFHVSIAWSFVEPDDELRSLTAELAGAPEYAAAVSDAEISVDGIKAKIGNVVTHISLPERGKRVKSRMPGDIFGI</sequence>
<dbReference type="GO" id="GO:0016829">
    <property type="term" value="F:lyase activity"/>
    <property type="evidence" value="ECO:0007669"/>
    <property type="project" value="UniProtKB-KW"/>
</dbReference>
<organism evidence="7 8">
    <name type="scientific">Phialemonium atrogriseum</name>
    <dbReference type="NCBI Taxonomy" id="1093897"/>
    <lineage>
        <taxon>Eukaryota</taxon>
        <taxon>Fungi</taxon>
        <taxon>Dikarya</taxon>
        <taxon>Ascomycota</taxon>
        <taxon>Pezizomycotina</taxon>
        <taxon>Sordariomycetes</taxon>
        <taxon>Sordariomycetidae</taxon>
        <taxon>Cephalothecales</taxon>
        <taxon>Cephalothecaceae</taxon>
        <taxon>Phialemonium</taxon>
    </lineage>
</organism>
<comment type="similarity">
    <text evidence="5">Belongs to the 2H phosphoesterase superfamily. USB1 family.</text>
</comment>
<feature type="region of interest" description="Disordered" evidence="6">
    <location>
        <begin position="1"/>
        <end position="28"/>
    </location>
</feature>
<evidence type="ECO:0000256" key="5">
    <source>
        <dbReference type="HAMAP-Rule" id="MF_03040"/>
    </source>
</evidence>
<reference evidence="7" key="1">
    <citation type="submission" date="2023-06" db="EMBL/GenBank/DDBJ databases">
        <title>Genome-scale phylogeny and comparative genomics of the fungal order Sordariales.</title>
        <authorList>
            <consortium name="Lawrence Berkeley National Laboratory"/>
            <person name="Hensen N."/>
            <person name="Bonometti L."/>
            <person name="Westerberg I."/>
            <person name="Brannstrom I.O."/>
            <person name="Guillou S."/>
            <person name="Cros-Aarteil S."/>
            <person name="Calhoun S."/>
            <person name="Haridas S."/>
            <person name="Kuo A."/>
            <person name="Mondo S."/>
            <person name="Pangilinan J."/>
            <person name="Riley R."/>
            <person name="Labutti K."/>
            <person name="Andreopoulos B."/>
            <person name="Lipzen A."/>
            <person name="Chen C."/>
            <person name="Yanf M."/>
            <person name="Daum C."/>
            <person name="Ng V."/>
            <person name="Clum A."/>
            <person name="Steindorff A."/>
            <person name="Ohm R."/>
            <person name="Martin F."/>
            <person name="Silar P."/>
            <person name="Natvig D."/>
            <person name="Lalanne C."/>
            <person name="Gautier V."/>
            <person name="Ament-Velasquez S.L."/>
            <person name="Kruys A."/>
            <person name="Hutchinson M.I."/>
            <person name="Powell A.J."/>
            <person name="Barry K."/>
            <person name="Miller A.N."/>
            <person name="Grigoriev I.V."/>
            <person name="Debuchy R."/>
            <person name="Gladieux P."/>
            <person name="Thoren M.H."/>
            <person name="Johannesson H."/>
        </authorList>
    </citation>
    <scope>NUCLEOTIDE SEQUENCE</scope>
    <source>
        <strain evidence="7">8032-3</strain>
    </source>
</reference>
<dbReference type="EC" id="3.1.4.-" evidence="5"/>
<dbReference type="GO" id="GO:1990838">
    <property type="term" value="F:poly(U)-specific exoribonuclease activity, producing 3' uridine cyclic phosphate ends"/>
    <property type="evidence" value="ECO:0007669"/>
    <property type="project" value="UniProtKB-UniRule"/>
</dbReference>
<evidence type="ECO:0000256" key="6">
    <source>
        <dbReference type="SAM" id="MobiDB-lite"/>
    </source>
</evidence>
<dbReference type="Gene3D" id="3.90.1140.10">
    <property type="entry name" value="Cyclic phosphodiesterase"/>
    <property type="match status" value="1"/>
</dbReference>
<proteinExistence type="inferred from homology"/>
<comment type="caution">
    <text evidence="7">The sequence shown here is derived from an EMBL/GenBank/DDBJ whole genome shotgun (WGS) entry which is preliminary data.</text>
</comment>
<keyword evidence="2 5" id="KW-0378">Hydrolase</keyword>
<dbReference type="AlphaFoldDB" id="A0AAJ0C1I8"/>
<keyword evidence="3" id="KW-0456">Lyase</keyword>
<dbReference type="HAMAP" id="MF_03040">
    <property type="entry name" value="USB1"/>
    <property type="match status" value="1"/>
</dbReference>
<dbReference type="PANTHER" id="PTHR13522:SF3">
    <property type="entry name" value="U6 SNRNA PHOSPHODIESTERASE 1"/>
    <property type="match status" value="1"/>
</dbReference>
<gene>
    <name evidence="5" type="primary">USB1</name>
    <name evidence="7" type="ORF">QBC33DRAFT_538918</name>
</gene>
<feature type="active site" description="Proton donor/acceptor" evidence="5">
    <location>
        <position position="259"/>
    </location>
</feature>
<feature type="compositionally biased region" description="Basic and acidic residues" evidence="6">
    <location>
        <begin position="192"/>
        <end position="207"/>
    </location>
</feature>
<dbReference type="EMBL" id="MU839009">
    <property type="protein sequence ID" value="KAK1767014.1"/>
    <property type="molecule type" value="Genomic_DNA"/>
</dbReference>
<comment type="function">
    <text evidence="5">Phosphodiesterase responsible for the U6 snRNA 3' end processing. Acts as an exoribonuclease (RNase) responsible for trimming the poly(U) tract of the last nucleotides in the pre-U6 snRNA molecule, leading to the formation of mature U6 snRNA.</text>
</comment>
<evidence type="ECO:0000256" key="4">
    <source>
        <dbReference type="ARBA" id="ARBA00023242"/>
    </source>
</evidence>
<feature type="region of interest" description="Disordered" evidence="6">
    <location>
        <begin position="192"/>
        <end position="215"/>
    </location>
</feature>
<keyword evidence="1 5" id="KW-0540">Nuclease</keyword>
<dbReference type="InterPro" id="IPR027521">
    <property type="entry name" value="Usb1"/>
</dbReference>
<dbReference type="Proteomes" id="UP001244011">
    <property type="component" value="Unassembled WGS sequence"/>
</dbReference>
<keyword evidence="4 5" id="KW-0539">Nucleus</keyword>
<name>A0AAJ0C1I8_9PEZI</name>
<evidence type="ECO:0000256" key="2">
    <source>
        <dbReference type="ARBA" id="ARBA00022801"/>
    </source>
</evidence>
<protein>
    <recommendedName>
        <fullName evidence="5">U6 snRNA phosphodiesterase</fullName>
        <ecNumber evidence="5">3.1.4.-</ecNumber>
    </recommendedName>
</protein>
<feature type="active site" description="Proton donor/acceptor" evidence="5">
    <location>
        <position position="127"/>
    </location>
</feature>